<dbReference type="Pfam" id="PF01627">
    <property type="entry name" value="Hpt"/>
    <property type="match status" value="1"/>
</dbReference>
<dbReference type="InterPro" id="IPR008207">
    <property type="entry name" value="Sig_transdc_His_kin_Hpt_dom"/>
</dbReference>
<dbReference type="InterPro" id="IPR036641">
    <property type="entry name" value="HPT_dom_sf"/>
</dbReference>
<dbReference type="CDD" id="cd00088">
    <property type="entry name" value="HPT"/>
    <property type="match status" value="1"/>
</dbReference>
<comment type="function">
    <text evidence="8">Involved in the transmission of sensory signals from the chemoreceptors to the flagellar motors. CheA is autophosphorylated; it can transfer its phosphate group to either CheB or CheY.</text>
</comment>
<dbReference type="Proteomes" id="UP000290975">
    <property type="component" value="Unassembled WGS sequence"/>
</dbReference>
<dbReference type="PANTHER" id="PTHR43395">
    <property type="entry name" value="SENSOR HISTIDINE KINASE CHEA"/>
    <property type="match status" value="1"/>
</dbReference>
<evidence type="ECO:0000256" key="7">
    <source>
        <dbReference type="ARBA" id="ARBA00023012"/>
    </source>
</evidence>
<evidence type="ECO:0000313" key="13">
    <source>
        <dbReference type="EMBL" id="GBH29499.1"/>
    </source>
</evidence>
<organism evidence="13 14">
    <name type="scientific">Sphingobium xenophagum</name>
    <dbReference type="NCBI Taxonomy" id="121428"/>
    <lineage>
        <taxon>Bacteria</taxon>
        <taxon>Pseudomonadati</taxon>
        <taxon>Pseudomonadota</taxon>
        <taxon>Alphaproteobacteria</taxon>
        <taxon>Sphingomonadales</taxon>
        <taxon>Sphingomonadaceae</taxon>
        <taxon>Sphingobium</taxon>
    </lineage>
</organism>
<dbReference type="Gene3D" id="1.20.120.160">
    <property type="entry name" value="HPT domain"/>
    <property type="match status" value="1"/>
</dbReference>
<evidence type="ECO:0000259" key="12">
    <source>
        <dbReference type="PROSITE" id="PS50894"/>
    </source>
</evidence>
<dbReference type="SUPFAM" id="SSF55874">
    <property type="entry name" value="ATPase domain of HSP90 chaperone/DNA topoisomerase II/histidine kinase"/>
    <property type="match status" value="1"/>
</dbReference>
<dbReference type="SMART" id="SM00387">
    <property type="entry name" value="HATPase_c"/>
    <property type="match status" value="1"/>
</dbReference>
<evidence type="ECO:0000256" key="5">
    <source>
        <dbReference type="ARBA" id="ARBA00022679"/>
    </source>
</evidence>
<dbReference type="Pfam" id="PF02895">
    <property type="entry name" value="H-kinase_dim"/>
    <property type="match status" value="1"/>
</dbReference>
<evidence type="ECO:0000256" key="8">
    <source>
        <dbReference type="ARBA" id="ARBA00035100"/>
    </source>
</evidence>
<dbReference type="SMART" id="SM00073">
    <property type="entry name" value="HPT"/>
    <property type="match status" value="1"/>
</dbReference>
<evidence type="ECO:0000259" key="10">
    <source>
        <dbReference type="PROSITE" id="PS50109"/>
    </source>
</evidence>
<evidence type="ECO:0000256" key="2">
    <source>
        <dbReference type="ARBA" id="ARBA00012438"/>
    </source>
</evidence>
<dbReference type="InterPro" id="IPR004358">
    <property type="entry name" value="Sig_transdc_His_kin-like_C"/>
</dbReference>
<dbReference type="STRING" id="1192759.GCA_000277525_00173"/>
<dbReference type="InterPro" id="IPR004105">
    <property type="entry name" value="CheA-like_dim"/>
</dbReference>
<evidence type="ECO:0000313" key="14">
    <source>
        <dbReference type="Proteomes" id="UP000290975"/>
    </source>
</evidence>
<dbReference type="GO" id="GO:0000155">
    <property type="term" value="F:phosphorelay sensor kinase activity"/>
    <property type="evidence" value="ECO:0007669"/>
    <property type="project" value="InterPro"/>
</dbReference>
<dbReference type="Pfam" id="PF01584">
    <property type="entry name" value="CheW"/>
    <property type="match status" value="1"/>
</dbReference>
<reference evidence="13 14" key="1">
    <citation type="submission" date="2014-12" db="EMBL/GenBank/DDBJ databases">
        <title>Whole genome sequencing of Sphingobium xenophagum OW59.</title>
        <authorList>
            <person name="Ohta Y."/>
            <person name="Nishi S."/>
            <person name="Hatada Y."/>
        </authorList>
    </citation>
    <scope>NUCLEOTIDE SEQUENCE [LARGE SCALE GENOMIC DNA]</scope>
    <source>
        <strain evidence="13 14">OW59</strain>
    </source>
</reference>
<evidence type="ECO:0000256" key="4">
    <source>
        <dbReference type="ARBA" id="ARBA00022553"/>
    </source>
</evidence>
<comment type="caution">
    <text evidence="13">The sequence shown here is derived from an EMBL/GenBank/DDBJ whole genome shotgun (WGS) entry which is preliminary data.</text>
</comment>
<name>A0A401IYR4_SPHXE</name>
<evidence type="ECO:0000256" key="3">
    <source>
        <dbReference type="ARBA" id="ARBA00021495"/>
    </source>
</evidence>
<evidence type="ECO:0000256" key="9">
    <source>
        <dbReference type="PROSITE-ProRule" id="PRU00110"/>
    </source>
</evidence>
<sequence length="812" mass="87073">MVPVARIRGTMGMDELLQEFISETQETLEALAGEVVAWEADPSDRDRLDAIFRFFHTVKGSCGFLNLPRFERLSHAAEDVLSDIRAGKRVADPATVSAVLGLMDRIGELAEAVATGAALPNENDEFLIAALTTPAETLPTGGEEHHSAAAPVAVARQGGQSGPRTIRLPLSLIDQLMNGVSDMVLARNELSRKLRERSVDTELDTVFERLSTCVADMRDVISKTRMQRVERLFAAIPRMVRDLGRDLGKRIELTLEGGDVEMDREMVEMVVDPLTHIVRNSIDHGIETPEKRRAAGKPEVGSLRLEARQSGNQIVIVISDDGAGIDTARLVEKAIAAGRLTPEAAARMSEADRLELIFQAGLSTANQVTAISGRGVGMDVVRANVERIGGLIALDNHPGRGLCITLRVPLTLTIIPGLIIRAGGLHFAIPRAAVVEILHDNNDTLQISEVGGAKIATIRSVRHSMIDLEDVLGMEKPVEAEPRAIMVVRSATGVPFAMGVSAVDNHEELVIRPASPLVMASGVYAGMTLPDNGKPMLLLDAAGIASAARLPTMIDDRTLRQSEQETKAQAGIEMIAALRFEECSGQRRLLQLSLIERVEDIDASLFGRSGGDAFVRLDGRLVPVANGLTEFGRDKISALRLRDGSIEACYPVAAVLDIVQMPMVPDMVAMHGHISGVAVIDGEHLEVINPFALFGSLPDRAIVERTRGRCLLADADDGWTREILAPLLRQAGQEVVLGLPDDAAVDPRDVLLLTGADAAQTAGVMAGMIGCRIVHLRASPRAAGPQDDSIYRYDQDALMAAIAGGQMAGGNG</sequence>
<dbReference type="PRINTS" id="PR00344">
    <property type="entry name" value="BCTRLSENSOR"/>
</dbReference>
<dbReference type="PROSITE" id="PS50894">
    <property type="entry name" value="HPT"/>
    <property type="match status" value="1"/>
</dbReference>
<dbReference type="GO" id="GO:0006935">
    <property type="term" value="P:chemotaxis"/>
    <property type="evidence" value="ECO:0007669"/>
    <property type="project" value="InterPro"/>
</dbReference>
<dbReference type="InterPro" id="IPR037006">
    <property type="entry name" value="CheA-like_homodim_sf"/>
</dbReference>
<dbReference type="SUPFAM" id="SSF50341">
    <property type="entry name" value="CheW-like"/>
    <property type="match status" value="1"/>
</dbReference>
<dbReference type="PROSITE" id="PS50851">
    <property type="entry name" value="CHEW"/>
    <property type="match status" value="1"/>
</dbReference>
<dbReference type="FunFam" id="3.30.565.10:FF:000016">
    <property type="entry name" value="Chemotaxis protein CheA, putative"/>
    <property type="match status" value="1"/>
</dbReference>
<dbReference type="SUPFAM" id="SSF47384">
    <property type="entry name" value="Homodimeric domain of signal transducing histidine kinase"/>
    <property type="match status" value="1"/>
</dbReference>
<keyword evidence="4 9" id="KW-0597">Phosphoprotein</keyword>
<dbReference type="EC" id="2.7.13.3" evidence="2"/>
<dbReference type="PANTHER" id="PTHR43395:SF1">
    <property type="entry name" value="CHEMOTAXIS PROTEIN CHEA"/>
    <property type="match status" value="1"/>
</dbReference>
<dbReference type="Pfam" id="PF02518">
    <property type="entry name" value="HATPase_c"/>
    <property type="match status" value="1"/>
</dbReference>
<keyword evidence="7" id="KW-0902">Two-component regulatory system</keyword>
<comment type="catalytic activity">
    <reaction evidence="1">
        <text>ATP + protein L-histidine = ADP + protein N-phospho-L-histidine.</text>
        <dbReference type="EC" id="2.7.13.3"/>
    </reaction>
</comment>
<keyword evidence="14" id="KW-1185">Reference proteome</keyword>
<dbReference type="GO" id="GO:0005737">
    <property type="term" value="C:cytoplasm"/>
    <property type="evidence" value="ECO:0007669"/>
    <property type="project" value="InterPro"/>
</dbReference>
<dbReference type="InterPro" id="IPR036097">
    <property type="entry name" value="HisK_dim/P_sf"/>
</dbReference>
<dbReference type="SUPFAM" id="SSF47226">
    <property type="entry name" value="Histidine-containing phosphotransfer domain, HPT domain"/>
    <property type="match status" value="1"/>
</dbReference>
<proteinExistence type="predicted"/>
<dbReference type="Gene3D" id="1.10.287.560">
    <property type="entry name" value="Histidine kinase CheA-like, homodimeric domain"/>
    <property type="match status" value="1"/>
</dbReference>
<dbReference type="SMART" id="SM01231">
    <property type="entry name" value="H-kinase_dim"/>
    <property type="match status" value="1"/>
</dbReference>
<feature type="domain" description="CheW-like" evidence="11">
    <location>
        <begin position="414"/>
        <end position="550"/>
    </location>
</feature>
<gene>
    <name evidence="13" type="ORF">MBESOW_P0753</name>
</gene>
<evidence type="ECO:0000259" key="11">
    <source>
        <dbReference type="PROSITE" id="PS50851"/>
    </source>
</evidence>
<dbReference type="InterPro" id="IPR002545">
    <property type="entry name" value="CheW-lke_dom"/>
</dbReference>
<feature type="modified residue" description="Phosphohistidine" evidence="9">
    <location>
        <position position="56"/>
    </location>
</feature>
<evidence type="ECO:0000256" key="6">
    <source>
        <dbReference type="ARBA" id="ARBA00022777"/>
    </source>
</evidence>
<dbReference type="PROSITE" id="PS50109">
    <property type="entry name" value="HIS_KIN"/>
    <property type="match status" value="1"/>
</dbReference>
<dbReference type="InterPro" id="IPR051315">
    <property type="entry name" value="Bact_Chemotaxis_CheA"/>
</dbReference>
<keyword evidence="5" id="KW-0808">Transferase</keyword>
<dbReference type="InterPro" id="IPR036061">
    <property type="entry name" value="CheW-like_dom_sf"/>
</dbReference>
<dbReference type="SMART" id="SM00260">
    <property type="entry name" value="CheW"/>
    <property type="match status" value="1"/>
</dbReference>
<dbReference type="InterPro" id="IPR003594">
    <property type="entry name" value="HATPase_dom"/>
</dbReference>
<protein>
    <recommendedName>
        <fullName evidence="3">Chemotaxis protein CheA</fullName>
        <ecNumber evidence="2">2.7.13.3</ecNumber>
    </recommendedName>
</protein>
<dbReference type="EMBL" id="BBQY01000001">
    <property type="protein sequence ID" value="GBH29499.1"/>
    <property type="molecule type" value="Genomic_DNA"/>
</dbReference>
<dbReference type="Gene3D" id="3.30.565.10">
    <property type="entry name" value="Histidine kinase-like ATPase, C-terminal domain"/>
    <property type="match status" value="1"/>
</dbReference>
<dbReference type="InterPro" id="IPR036890">
    <property type="entry name" value="HATPase_C_sf"/>
</dbReference>
<dbReference type="AlphaFoldDB" id="A0A401IYR4"/>
<evidence type="ECO:0000256" key="1">
    <source>
        <dbReference type="ARBA" id="ARBA00000085"/>
    </source>
</evidence>
<feature type="domain" description="HPt" evidence="12">
    <location>
        <begin position="9"/>
        <end position="113"/>
    </location>
</feature>
<accession>A0A401IYR4</accession>
<dbReference type="InterPro" id="IPR005467">
    <property type="entry name" value="His_kinase_dom"/>
</dbReference>
<feature type="domain" description="Histidine kinase" evidence="10">
    <location>
        <begin position="161"/>
        <end position="412"/>
    </location>
</feature>
<keyword evidence="6 13" id="KW-0418">Kinase</keyword>